<organism evidence="1 2">
    <name type="scientific">Amphibiibacter pelophylacis</name>
    <dbReference type="NCBI Taxonomy" id="1799477"/>
    <lineage>
        <taxon>Bacteria</taxon>
        <taxon>Pseudomonadati</taxon>
        <taxon>Pseudomonadota</taxon>
        <taxon>Betaproteobacteria</taxon>
        <taxon>Burkholderiales</taxon>
        <taxon>Sphaerotilaceae</taxon>
        <taxon>Amphibiibacter</taxon>
    </lineage>
</organism>
<dbReference type="Proteomes" id="UP001364695">
    <property type="component" value="Unassembled WGS sequence"/>
</dbReference>
<accession>A0ACC6P533</accession>
<gene>
    <name evidence="1" type="ORF">RV045_12800</name>
</gene>
<comment type="caution">
    <text evidence="1">The sequence shown here is derived from an EMBL/GenBank/DDBJ whole genome shotgun (WGS) entry which is preliminary data.</text>
</comment>
<reference evidence="1" key="1">
    <citation type="submission" date="2023-10" db="EMBL/GenBank/DDBJ databases">
        <title>Amphibacter perezi, gen. nov., sp. nov. a novel taxa of the family Comamonadaceae, class Betaproteobacteria isolated from the skin microbiota of Pelophylax perezi from different populations.</title>
        <authorList>
            <person name="Costa S."/>
            <person name="Proenca D.N."/>
            <person name="Lopes I."/>
            <person name="Morais P.V."/>
        </authorList>
    </citation>
    <scope>NUCLEOTIDE SEQUENCE</scope>
    <source>
        <strain evidence="1">SL12-8</strain>
    </source>
</reference>
<sequence>MTMRSSLKPLAVAAIAALSAAGASAQQITVTSWGGAYGKSQVEVMHKPFTAKTGVKVLSEDYNGGLAEIQAQVKTGNIKWDVVDVELAEALRGCDEGLFEKIDASKLPKGDDGSDAKADFLPGMVNACAIANISYANVVAYDKAKMGANAPTKLEDFFDLKKFPGKRGMKKEAGVNLEWALMADGVPAADVYKVLSTPAGVDRAFKKLDTIKPQIVWWSAGAQPPQLLASGEVAMTSVYHGRIYDANVKDGKNFAVLWDGQITVPDLFAVVKGSKNTKAAMDFVMFATSTKPLAEQTKFIPYAPARKSSLALVDDKIKPWLPGASHPGRAFQTNAGWWADHADELNQKFAAWLAK</sequence>
<name>A0ACC6P533_9BURK</name>
<evidence type="ECO:0000313" key="1">
    <source>
        <dbReference type="EMBL" id="MEJ7139297.1"/>
    </source>
</evidence>
<protein>
    <submittedName>
        <fullName evidence="1">ABC transporter substrate-binding protein</fullName>
    </submittedName>
</protein>
<proteinExistence type="predicted"/>
<keyword evidence="2" id="KW-1185">Reference proteome</keyword>
<dbReference type="EMBL" id="JAWDIE010000023">
    <property type="protein sequence ID" value="MEJ7139297.1"/>
    <property type="molecule type" value="Genomic_DNA"/>
</dbReference>
<evidence type="ECO:0000313" key="2">
    <source>
        <dbReference type="Proteomes" id="UP001364695"/>
    </source>
</evidence>